<dbReference type="GO" id="GO:0043565">
    <property type="term" value="F:sequence-specific DNA binding"/>
    <property type="evidence" value="ECO:0007669"/>
    <property type="project" value="InterPro"/>
</dbReference>
<dbReference type="InterPro" id="IPR014710">
    <property type="entry name" value="RmlC-like_jellyroll"/>
</dbReference>
<evidence type="ECO:0000313" key="5">
    <source>
        <dbReference type="Proteomes" id="UP000550787"/>
    </source>
</evidence>
<dbReference type="RefSeq" id="WP_012224622.1">
    <property type="nucleotide sequence ID" value="NZ_JABEQG010000005.1"/>
</dbReference>
<comment type="caution">
    <text evidence="4">The sequence shown here is derived from an EMBL/GenBank/DDBJ whole genome shotgun (WGS) entry which is preliminary data.</text>
</comment>
<dbReference type="InterPro" id="IPR037923">
    <property type="entry name" value="HTH-like"/>
</dbReference>
<keyword evidence="2" id="KW-0238">DNA-binding</keyword>
<dbReference type="Proteomes" id="UP000550787">
    <property type="component" value="Unassembled WGS sequence"/>
</dbReference>
<reference evidence="4 5" key="1">
    <citation type="submission" date="2020-04" db="EMBL/GenBank/DDBJ databases">
        <title>Description of novel Gluconacetobacter.</title>
        <authorList>
            <person name="Sombolestani A."/>
        </authorList>
    </citation>
    <scope>NUCLEOTIDE SEQUENCE [LARGE SCALE GENOMIC DNA]</scope>
    <source>
        <strain evidence="4 5">LMG 7603</strain>
    </source>
</reference>
<name>A0A7W4FD66_GLUDI</name>
<proteinExistence type="predicted"/>
<dbReference type="PROSITE" id="PS01124">
    <property type="entry name" value="HTH_ARAC_FAMILY_2"/>
    <property type="match status" value="1"/>
</dbReference>
<dbReference type="Gene3D" id="2.60.120.10">
    <property type="entry name" value="Jelly Rolls"/>
    <property type="match status" value="1"/>
</dbReference>
<dbReference type="PANTHER" id="PTHR46796">
    <property type="entry name" value="HTH-TYPE TRANSCRIPTIONAL ACTIVATOR RHAS-RELATED"/>
    <property type="match status" value="1"/>
</dbReference>
<evidence type="ECO:0000313" key="4">
    <source>
        <dbReference type="EMBL" id="MBB2155605.1"/>
    </source>
</evidence>
<evidence type="ECO:0000256" key="3">
    <source>
        <dbReference type="ARBA" id="ARBA00023163"/>
    </source>
</evidence>
<dbReference type="Pfam" id="PF12833">
    <property type="entry name" value="HTH_18"/>
    <property type="match status" value="1"/>
</dbReference>
<dbReference type="SMART" id="SM00342">
    <property type="entry name" value="HTH_ARAC"/>
    <property type="match status" value="1"/>
</dbReference>
<dbReference type="EMBL" id="JABEQG010000005">
    <property type="protein sequence ID" value="MBB2155605.1"/>
    <property type="molecule type" value="Genomic_DNA"/>
</dbReference>
<organism evidence="4 5">
    <name type="scientific">Gluconacetobacter diazotrophicus</name>
    <name type="common">Acetobacter diazotrophicus</name>
    <dbReference type="NCBI Taxonomy" id="33996"/>
    <lineage>
        <taxon>Bacteria</taxon>
        <taxon>Pseudomonadati</taxon>
        <taxon>Pseudomonadota</taxon>
        <taxon>Alphaproteobacteria</taxon>
        <taxon>Acetobacterales</taxon>
        <taxon>Acetobacteraceae</taxon>
        <taxon>Gluconacetobacter</taxon>
    </lineage>
</organism>
<evidence type="ECO:0000256" key="2">
    <source>
        <dbReference type="ARBA" id="ARBA00023125"/>
    </source>
</evidence>
<dbReference type="Pfam" id="PF02311">
    <property type="entry name" value="AraC_binding"/>
    <property type="match status" value="1"/>
</dbReference>
<keyword evidence="1" id="KW-0805">Transcription regulation</keyword>
<dbReference type="OMA" id="DWHYHEN"/>
<accession>A0A7W4FD66</accession>
<dbReference type="SUPFAM" id="SSF51215">
    <property type="entry name" value="Regulatory protein AraC"/>
    <property type="match status" value="1"/>
</dbReference>
<dbReference type="InterPro" id="IPR003313">
    <property type="entry name" value="AraC-bd"/>
</dbReference>
<sequence>MGSTSRGAGNLHDARRRQVVLSDFVVSDSLYAPSLRIARHDHELASLCLVLSGGYQEVFGQRARTATPGMLIVHPPGEHHADRHAPSPTRILTIEIAAHALDHYRQGTGLFSDAMDRHDPGIVGLGMRLARAIRDKSTKDACETESIVSDILDHACLSVQADARGAKWLLAVRDYLHAHPGRQTSMRELAALANVHPIHLARAFRTIFGCSIGRYMRRLRVGVALSLLHDGESGLADVADLAGFSDQSHMTRLVKASTGQSPGRLRGDRMF</sequence>
<dbReference type="Gene3D" id="1.10.10.60">
    <property type="entry name" value="Homeodomain-like"/>
    <property type="match status" value="1"/>
</dbReference>
<dbReference type="SUPFAM" id="SSF46689">
    <property type="entry name" value="Homeodomain-like"/>
    <property type="match status" value="2"/>
</dbReference>
<dbReference type="InterPro" id="IPR009057">
    <property type="entry name" value="Homeodomain-like_sf"/>
</dbReference>
<gene>
    <name evidence="4" type="ORF">HLH33_04665</name>
</gene>
<dbReference type="AlphaFoldDB" id="A0A7W4FD66"/>
<protein>
    <submittedName>
        <fullName evidence="4">Helix-turn-helix transcriptional regulator</fullName>
    </submittedName>
</protein>
<dbReference type="GO" id="GO:0003700">
    <property type="term" value="F:DNA-binding transcription factor activity"/>
    <property type="evidence" value="ECO:0007669"/>
    <property type="project" value="InterPro"/>
</dbReference>
<dbReference type="InterPro" id="IPR050204">
    <property type="entry name" value="AraC_XylS_family_regulators"/>
</dbReference>
<evidence type="ECO:0000256" key="1">
    <source>
        <dbReference type="ARBA" id="ARBA00023015"/>
    </source>
</evidence>
<dbReference type="InterPro" id="IPR018060">
    <property type="entry name" value="HTH_AraC"/>
</dbReference>
<keyword evidence="3" id="KW-0804">Transcription</keyword>